<proteinExistence type="predicted"/>
<accession>A0A251WXE7</accession>
<dbReference type="PROSITE" id="PS51186">
    <property type="entry name" value="GNAT"/>
    <property type="match status" value="1"/>
</dbReference>
<evidence type="ECO:0000313" key="4">
    <source>
        <dbReference type="EMBL" id="OUD09107.1"/>
    </source>
</evidence>
<dbReference type="Pfam" id="PF00583">
    <property type="entry name" value="Acetyltransf_1"/>
    <property type="match status" value="1"/>
</dbReference>
<dbReference type="InterPro" id="IPR016181">
    <property type="entry name" value="Acyl_CoA_acyltransferase"/>
</dbReference>
<dbReference type="InterPro" id="IPR000182">
    <property type="entry name" value="GNAT_dom"/>
</dbReference>
<evidence type="ECO:0000256" key="2">
    <source>
        <dbReference type="ARBA" id="ARBA00023315"/>
    </source>
</evidence>
<dbReference type="GO" id="GO:0016747">
    <property type="term" value="F:acyltransferase activity, transferring groups other than amino-acyl groups"/>
    <property type="evidence" value="ECO:0007669"/>
    <property type="project" value="InterPro"/>
</dbReference>
<dbReference type="PANTHER" id="PTHR43877">
    <property type="entry name" value="AMINOALKYLPHOSPHONATE N-ACETYLTRANSFERASE-RELATED-RELATED"/>
    <property type="match status" value="1"/>
</dbReference>
<dbReference type="EMBL" id="MSPP01000003">
    <property type="protein sequence ID" value="OUD09107.1"/>
    <property type="molecule type" value="Genomic_DNA"/>
</dbReference>
<evidence type="ECO:0000313" key="5">
    <source>
        <dbReference type="Proteomes" id="UP000194664"/>
    </source>
</evidence>
<dbReference type="Proteomes" id="UP000194664">
    <property type="component" value="Unassembled WGS sequence"/>
</dbReference>
<keyword evidence="2" id="KW-0012">Acyltransferase</keyword>
<keyword evidence="1" id="KW-0808">Transferase</keyword>
<evidence type="ECO:0000259" key="3">
    <source>
        <dbReference type="PROSITE" id="PS51186"/>
    </source>
</evidence>
<keyword evidence="5" id="KW-1185">Reference proteome</keyword>
<evidence type="ECO:0000256" key="1">
    <source>
        <dbReference type="ARBA" id="ARBA00022679"/>
    </source>
</evidence>
<organism evidence="4 5">
    <name type="scientific">Marivivens niveibacter</name>
    <dbReference type="NCBI Taxonomy" id="1930667"/>
    <lineage>
        <taxon>Bacteria</taxon>
        <taxon>Pseudomonadati</taxon>
        <taxon>Pseudomonadota</taxon>
        <taxon>Alphaproteobacteria</taxon>
        <taxon>Rhodobacterales</taxon>
        <taxon>Paracoccaceae</taxon>
        <taxon>Marivivens group</taxon>
        <taxon>Marivivens</taxon>
    </lineage>
</organism>
<dbReference type="Gene3D" id="3.40.630.30">
    <property type="match status" value="1"/>
</dbReference>
<dbReference type="SUPFAM" id="SSF55729">
    <property type="entry name" value="Acyl-CoA N-acyltransferases (Nat)"/>
    <property type="match status" value="1"/>
</dbReference>
<dbReference type="PANTHER" id="PTHR43877:SF1">
    <property type="entry name" value="ACETYLTRANSFERASE"/>
    <property type="match status" value="1"/>
</dbReference>
<dbReference type="InterPro" id="IPR050832">
    <property type="entry name" value="Bact_Acetyltransf"/>
</dbReference>
<feature type="domain" description="N-acetyltransferase" evidence="3">
    <location>
        <begin position="2"/>
        <end position="166"/>
    </location>
</feature>
<reference evidence="4 5" key="1">
    <citation type="submission" date="2016-12" db="EMBL/GenBank/DDBJ databases">
        <title>The draft genome sequence of HSLHS2.</title>
        <authorList>
            <person name="Hu D."/>
            <person name="Wang L."/>
            <person name="Shao Z."/>
        </authorList>
    </citation>
    <scope>NUCLEOTIDE SEQUENCE [LARGE SCALE GENOMIC DNA]</scope>
    <source>
        <strain evidence="4">MCCC 1A06712</strain>
    </source>
</reference>
<name>A0A251WXE7_9RHOB</name>
<protein>
    <recommendedName>
        <fullName evidence="3">N-acetyltransferase domain-containing protein</fullName>
    </recommendedName>
</protein>
<sequence>MFYVREASSSDLPAVVALLKSSYDVQLRDAYPPSVFERLREHVLAVPIELVDSGRFYLAEHDQKILGCGGWMRDVPDQLEPRQHFGLLRMFASSPSALRCGVASEILYQCVASARVEGVKGFECVTTLNAVGFFRNRGFVVEGEMSAFPLAGTSEKIPMVRMQREF</sequence>
<dbReference type="AlphaFoldDB" id="A0A251WXE7"/>
<comment type="caution">
    <text evidence="4">The sequence shown here is derived from an EMBL/GenBank/DDBJ whole genome shotgun (WGS) entry which is preliminary data.</text>
</comment>
<gene>
    <name evidence="4" type="ORF">BVC71_10380</name>
</gene>